<accession>A0A1H5S739</accession>
<dbReference type="OrthoDB" id="9773856at2"/>
<sequence length="329" mass="37628">MRFLFFTDLHIRGNNPRSRKDNFVETLKAKLNELVEISINENIDKVLFGGDLFDRPDVSISVVKDFIKIIKNFPTPILCVIGNHDVYGQNPNSVNRTILGLLEELKIVEFLDHQPKIFYTNNGKSIQVTGSNYYYNVDGKDKSAYIVNKKFADYAIHVVHGFLLEKPFNNEVNYTLIDDIAPFTAADVTLAGHYHNGFGIKNYCNKYFINPGAISRISNALSEIRRIPSYVIIDIDSHINTEIRPLKCAQIGENVLDREKLIIEHNKNILFNKFVHQITSYGNFELMKLENIISEIAKHENISEIIKNEALNKIALAQDLISKEEVNLE</sequence>
<dbReference type="InterPro" id="IPR050535">
    <property type="entry name" value="DNA_Repair-Maintenance_Comp"/>
</dbReference>
<organism evidence="2 3">
    <name type="scientific">Caloramator fervidus</name>
    <dbReference type="NCBI Taxonomy" id="29344"/>
    <lineage>
        <taxon>Bacteria</taxon>
        <taxon>Bacillati</taxon>
        <taxon>Bacillota</taxon>
        <taxon>Clostridia</taxon>
        <taxon>Eubacteriales</taxon>
        <taxon>Clostridiaceae</taxon>
        <taxon>Caloramator</taxon>
    </lineage>
</organism>
<gene>
    <name evidence="2" type="ORF">SAMN05660865_00289</name>
</gene>
<dbReference type="Gene3D" id="3.60.21.10">
    <property type="match status" value="1"/>
</dbReference>
<reference evidence="3" key="1">
    <citation type="submission" date="2016-10" db="EMBL/GenBank/DDBJ databases">
        <authorList>
            <person name="Varghese N."/>
            <person name="Submissions S."/>
        </authorList>
    </citation>
    <scope>NUCLEOTIDE SEQUENCE [LARGE SCALE GENOMIC DNA]</scope>
    <source>
        <strain evidence="3">DSM 5463</strain>
    </source>
</reference>
<evidence type="ECO:0000259" key="1">
    <source>
        <dbReference type="Pfam" id="PF00149"/>
    </source>
</evidence>
<keyword evidence="2" id="KW-0378">Hydrolase</keyword>
<dbReference type="SUPFAM" id="SSF56300">
    <property type="entry name" value="Metallo-dependent phosphatases"/>
    <property type="match status" value="1"/>
</dbReference>
<dbReference type="GO" id="GO:0004527">
    <property type="term" value="F:exonuclease activity"/>
    <property type="evidence" value="ECO:0007669"/>
    <property type="project" value="UniProtKB-KW"/>
</dbReference>
<keyword evidence="2" id="KW-0269">Exonuclease</keyword>
<dbReference type="AlphaFoldDB" id="A0A1H5S739"/>
<protein>
    <submittedName>
        <fullName evidence="2">DNA repair exonuclease SbcCD nuclease subunit</fullName>
    </submittedName>
</protein>
<dbReference type="Pfam" id="PF00149">
    <property type="entry name" value="Metallophos"/>
    <property type="match status" value="1"/>
</dbReference>
<dbReference type="Proteomes" id="UP000242850">
    <property type="component" value="Unassembled WGS sequence"/>
</dbReference>
<dbReference type="RefSeq" id="WP_103895311.1">
    <property type="nucleotide sequence ID" value="NZ_FNUK01000002.1"/>
</dbReference>
<dbReference type="PANTHER" id="PTHR30337">
    <property type="entry name" value="COMPONENT OF ATP-DEPENDENT DSDNA EXONUCLEASE"/>
    <property type="match status" value="1"/>
</dbReference>
<evidence type="ECO:0000313" key="2">
    <source>
        <dbReference type="EMBL" id="SEF46452.1"/>
    </source>
</evidence>
<name>A0A1H5S739_9CLOT</name>
<dbReference type="InterPro" id="IPR029052">
    <property type="entry name" value="Metallo-depent_PP-like"/>
</dbReference>
<evidence type="ECO:0000313" key="3">
    <source>
        <dbReference type="Proteomes" id="UP000242850"/>
    </source>
</evidence>
<proteinExistence type="predicted"/>
<dbReference type="EMBL" id="FNUK01000002">
    <property type="protein sequence ID" value="SEF46452.1"/>
    <property type="molecule type" value="Genomic_DNA"/>
</dbReference>
<dbReference type="InterPro" id="IPR004843">
    <property type="entry name" value="Calcineurin-like_PHP"/>
</dbReference>
<dbReference type="PANTHER" id="PTHR30337:SF0">
    <property type="entry name" value="NUCLEASE SBCCD SUBUNIT D"/>
    <property type="match status" value="1"/>
</dbReference>
<keyword evidence="2" id="KW-0540">Nuclease</keyword>
<keyword evidence="3" id="KW-1185">Reference proteome</keyword>
<feature type="domain" description="Calcineurin-like phosphoesterase" evidence="1">
    <location>
        <begin position="1"/>
        <end position="196"/>
    </location>
</feature>